<dbReference type="InterPro" id="IPR033248">
    <property type="entry name" value="Transketolase_C"/>
</dbReference>
<evidence type="ECO:0000256" key="2">
    <source>
        <dbReference type="ARBA" id="ARBA00023002"/>
    </source>
</evidence>
<dbReference type="NCBIfam" id="NF006667">
    <property type="entry name" value="PRK09212.1"/>
    <property type="match status" value="1"/>
</dbReference>
<evidence type="ECO:0000313" key="6">
    <source>
        <dbReference type="Proteomes" id="UP000031057"/>
    </source>
</evidence>
<dbReference type="RefSeq" id="WP_039286713.1">
    <property type="nucleotide sequence ID" value="NZ_JTDI01000005.1"/>
</dbReference>
<dbReference type="AlphaFoldDB" id="A0A0B1ZMJ7"/>
<dbReference type="OrthoDB" id="7821727at2"/>
<dbReference type="CDD" id="cd07036">
    <property type="entry name" value="TPP_PYR_E1-PDHc-beta_like"/>
    <property type="match status" value="1"/>
</dbReference>
<dbReference type="GO" id="GO:0016491">
    <property type="term" value="F:oxidoreductase activity"/>
    <property type="evidence" value="ECO:0007669"/>
    <property type="project" value="UniProtKB-KW"/>
</dbReference>
<evidence type="ECO:0000256" key="1">
    <source>
        <dbReference type="ARBA" id="ARBA00001964"/>
    </source>
</evidence>
<dbReference type="InterPro" id="IPR005475">
    <property type="entry name" value="Transketolase-like_Pyr-bd"/>
</dbReference>
<dbReference type="PANTHER" id="PTHR43257">
    <property type="entry name" value="PYRUVATE DEHYDROGENASE E1 COMPONENT BETA SUBUNIT"/>
    <property type="match status" value="1"/>
</dbReference>
<comment type="caution">
    <text evidence="5">The sequence shown here is derived from an EMBL/GenBank/DDBJ whole genome shotgun (WGS) entry which is preliminary data.</text>
</comment>
<keyword evidence="3" id="KW-0786">Thiamine pyrophosphate</keyword>
<keyword evidence="6" id="KW-1185">Reference proteome</keyword>
<evidence type="ECO:0000259" key="4">
    <source>
        <dbReference type="SMART" id="SM00861"/>
    </source>
</evidence>
<dbReference type="PANTHER" id="PTHR43257:SF2">
    <property type="entry name" value="PYRUVATE DEHYDROGENASE E1 COMPONENT SUBUNIT BETA"/>
    <property type="match status" value="1"/>
</dbReference>
<proteinExistence type="predicted"/>
<dbReference type="EMBL" id="JTDI01000005">
    <property type="protein sequence ID" value="KHK90408.1"/>
    <property type="molecule type" value="Genomic_DNA"/>
</dbReference>
<dbReference type="SUPFAM" id="SSF52922">
    <property type="entry name" value="TK C-terminal domain-like"/>
    <property type="match status" value="1"/>
</dbReference>
<dbReference type="FunFam" id="3.40.50.970:FF:000001">
    <property type="entry name" value="Pyruvate dehydrogenase E1 beta subunit"/>
    <property type="match status" value="1"/>
</dbReference>
<dbReference type="Pfam" id="PF02780">
    <property type="entry name" value="Transketolase_C"/>
    <property type="match status" value="1"/>
</dbReference>
<dbReference type="SMART" id="SM00861">
    <property type="entry name" value="Transket_pyr"/>
    <property type="match status" value="1"/>
</dbReference>
<dbReference type="Pfam" id="PF02779">
    <property type="entry name" value="Transket_pyr"/>
    <property type="match status" value="1"/>
</dbReference>
<dbReference type="Gene3D" id="3.40.50.920">
    <property type="match status" value="1"/>
</dbReference>
<evidence type="ECO:0000256" key="3">
    <source>
        <dbReference type="ARBA" id="ARBA00023052"/>
    </source>
</evidence>
<name>A0A0B1ZMJ7_9SPHN</name>
<dbReference type="Gene3D" id="3.40.50.970">
    <property type="match status" value="1"/>
</dbReference>
<accession>A0A0B1ZMJ7</accession>
<keyword evidence="2" id="KW-0560">Oxidoreductase</keyword>
<feature type="domain" description="Transketolase-like pyrimidine-binding" evidence="4">
    <location>
        <begin position="5"/>
        <end position="182"/>
    </location>
</feature>
<dbReference type="InterPro" id="IPR009014">
    <property type="entry name" value="Transketo_C/PFOR_II"/>
</dbReference>
<dbReference type="Proteomes" id="UP000031057">
    <property type="component" value="Unassembled WGS sequence"/>
</dbReference>
<sequence length="329" mass="34700">MSAQITVLQAYNQALSDAMSDDDQVLVLGEDIADPEEGGVVGLTKGLSTKFGELRVRTTPISEEAIIGAAVGASLVGFRPVAEIMLMNFTTVAMDMIVNHAAKLRYMSGGQTHCPLVIRTMTGAGMSTGGQHSDYYEAWFAHTPGMKVVCPSTTEDAYGLLRSAIDDPDPVMVVENMPIYWTKGPKPEAGHRVPLGKANILSPGTDITIVSYSRTVLEALGALQAISGAGVSAEIIDLRTVQPWDQEAVLASVEKTGRLLIAHEAVVPFGCGAEIAAVVQDQLFGKLKAPVKRLGASFNPVPFSKPLETAHMTDAAKIAAAAIALVKGE</sequence>
<dbReference type="STRING" id="1348853.LK12_17655"/>
<dbReference type="InterPro" id="IPR029061">
    <property type="entry name" value="THDP-binding"/>
</dbReference>
<dbReference type="SUPFAM" id="SSF52518">
    <property type="entry name" value="Thiamin diphosphate-binding fold (THDP-binding)"/>
    <property type="match status" value="1"/>
</dbReference>
<keyword evidence="5" id="KW-0670">Pyruvate</keyword>
<dbReference type="FunFam" id="3.40.50.920:FF:000001">
    <property type="entry name" value="Pyruvate dehydrogenase E1 beta subunit"/>
    <property type="match status" value="1"/>
</dbReference>
<gene>
    <name evidence="5" type="ORF">LK12_17655</name>
</gene>
<protein>
    <submittedName>
        <fullName evidence="5">Pyruvate dehydrogenase</fullName>
    </submittedName>
</protein>
<organism evidence="5 6">
    <name type="scientific">Novosphingobium malaysiense</name>
    <dbReference type="NCBI Taxonomy" id="1348853"/>
    <lineage>
        <taxon>Bacteria</taxon>
        <taxon>Pseudomonadati</taxon>
        <taxon>Pseudomonadota</taxon>
        <taxon>Alphaproteobacteria</taxon>
        <taxon>Sphingomonadales</taxon>
        <taxon>Sphingomonadaceae</taxon>
        <taxon>Novosphingobium</taxon>
    </lineage>
</organism>
<evidence type="ECO:0000313" key="5">
    <source>
        <dbReference type="EMBL" id="KHK90408.1"/>
    </source>
</evidence>
<comment type="cofactor">
    <cofactor evidence="1">
        <name>thiamine diphosphate</name>
        <dbReference type="ChEBI" id="CHEBI:58937"/>
    </cofactor>
</comment>
<reference evidence="5 6" key="1">
    <citation type="submission" date="2014-10" db="EMBL/GenBank/DDBJ databases">
        <title>Genome sequence of Novosphingobium malaysiense MUSC 273(T).</title>
        <authorList>
            <person name="Lee L.-H."/>
        </authorList>
    </citation>
    <scope>NUCLEOTIDE SEQUENCE [LARGE SCALE GENOMIC DNA]</scope>
    <source>
        <strain evidence="5 6">MUSC 273</strain>
    </source>
</reference>